<sequence>MRLGSELADHKHPHAAEIRPHSHGATACHCPQARKDVKNRRLGWVMLWTVLTGQARFEPNIR</sequence>
<dbReference type="Proteomes" id="UP000036513">
    <property type="component" value="Unassembled WGS sequence"/>
</dbReference>
<comment type="caution">
    <text evidence="2">The sequence shown here is derived from an EMBL/GenBank/DDBJ whole genome shotgun (WGS) entry which is preliminary data.</text>
</comment>
<reference evidence="2 3" key="1">
    <citation type="journal article" date="2015" name="Genome Biol. Evol.">
        <title>Characterization of Three Mycobacterium spp. with Potential Use in Bioremediation by Genome Sequencing and Comparative Genomics.</title>
        <authorList>
            <person name="Das S."/>
            <person name="Pettersson B.M."/>
            <person name="Behra P.R."/>
            <person name="Ramesh M."/>
            <person name="Dasgupta S."/>
            <person name="Bhattacharya A."/>
            <person name="Kirsebom L.A."/>
        </authorList>
    </citation>
    <scope>NUCLEOTIDE SEQUENCE [LARGE SCALE GENOMIC DNA]</scope>
    <source>
        <strain evidence="2 3">DSM 43826</strain>
    </source>
</reference>
<proteinExistence type="predicted"/>
<evidence type="ECO:0000313" key="3">
    <source>
        <dbReference type="Proteomes" id="UP000036513"/>
    </source>
</evidence>
<feature type="compositionally biased region" description="Basic and acidic residues" evidence="1">
    <location>
        <begin position="7"/>
        <end position="20"/>
    </location>
</feature>
<dbReference type="STRING" id="37916.MCHLDSM_03798"/>
<dbReference type="EMBL" id="JYNL01000039">
    <property type="protein sequence ID" value="KMO73452.1"/>
    <property type="molecule type" value="Genomic_DNA"/>
</dbReference>
<keyword evidence="3" id="KW-1185">Reference proteome</keyword>
<feature type="region of interest" description="Disordered" evidence="1">
    <location>
        <begin position="1"/>
        <end position="26"/>
    </location>
</feature>
<dbReference type="AlphaFoldDB" id="A0A0J6VVK5"/>
<evidence type="ECO:0000256" key="1">
    <source>
        <dbReference type="SAM" id="MobiDB-lite"/>
    </source>
</evidence>
<organism evidence="2 3">
    <name type="scientific">Mycolicibacterium chlorophenolicum</name>
    <dbReference type="NCBI Taxonomy" id="37916"/>
    <lineage>
        <taxon>Bacteria</taxon>
        <taxon>Bacillati</taxon>
        <taxon>Actinomycetota</taxon>
        <taxon>Actinomycetes</taxon>
        <taxon>Mycobacteriales</taxon>
        <taxon>Mycobacteriaceae</taxon>
        <taxon>Mycolicibacterium</taxon>
    </lineage>
</organism>
<name>A0A0J6VVK5_9MYCO</name>
<protein>
    <submittedName>
        <fullName evidence="2">Uncharacterized protein</fullName>
    </submittedName>
</protein>
<evidence type="ECO:0000313" key="2">
    <source>
        <dbReference type="EMBL" id="KMO73452.1"/>
    </source>
</evidence>
<gene>
    <name evidence="2" type="ORF">MCHLDSM_03798</name>
</gene>
<accession>A0A0J6VVK5</accession>